<proteinExistence type="inferred from homology"/>
<name>A0ABW9YJ75_9GAMM</name>
<comment type="similarity">
    <text evidence="1">Belongs to the inositol monophosphatase superfamily.</text>
</comment>
<evidence type="ECO:0000313" key="2">
    <source>
        <dbReference type="EMBL" id="NBI53331.1"/>
    </source>
</evidence>
<dbReference type="Pfam" id="PF00459">
    <property type="entry name" value="Inositol_P"/>
    <property type="match status" value="1"/>
</dbReference>
<keyword evidence="3" id="KW-1185">Reference proteome</keyword>
<dbReference type="InterPro" id="IPR000760">
    <property type="entry name" value="Inositol_monophosphatase-like"/>
</dbReference>
<dbReference type="Gene3D" id="3.30.540.10">
    <property type="entry name" value="Fructose-1,6-Bisphosphatase, subunit A, domain 1"/>
    <property type="match status" value="1"/>
</dbReference>
<dbReference type="SUPFAM" id="SSF56655">
    <property type="entry name" value="Carbohydrate phosphatase"/>
    <property type="match status" value="1"/>
</dbReference>
<comment type="caution">
    <text evidence="2">The sequence shown here is derived from an EMBL/GenBank/DDBJ whole genome shotgun (WGS) entry which is preliminary data.</text>
</comment>
<sequence>MKLSNSQLEKLLALATEAALTAGRYIATFDRSQLKVDHKVAGNSLSSQVVTQVDLHCQTLILDVLQSSIEQYDLAVLSEENASEDNISEHPRRQKGYFWCIDPLDGTLPFIEGSAGFAVSIALVSQSGAPVIGVVHNPTTGDTYQALAADEPVLLKNGLPWHPVTQHCCFTLYIDRSFEGDARYQTCVEHLDSLIKAKGYDGLKIVNSCGAVMNAIGVFENPPACYLKLPKAQKGGGSLWDFSATAAIAQSSSAFWVSDINGQALDLNRSDSNFMNHKGVLYLHGIEGEAFVSETDWMTAG</sequence>
<dbReference type="EMBL" id="RSEJ01000011">
    <property type="protein sequence ID" value="NBI53331.1"/>
    <property type="molecule type" value="Genomic_DNA"/>
</dbReference>
<protein>
    <submittedName>
        <fullName evidence="2">Inositol-1-monophosphatase</fullName>
    </submittedName>
</protein>
<reference evidence="2 3" key="1">
    <citation type="journal article" date="2017" name="Int. J. Syst. Evol. Microbiol.">
        <title>Photobacterium alginatilyticum sp. nov., a marine bacterium isolated from bottom seawater.</title>
        <authorList>
            <person name="Wang X."/>
            <person name="Wang Y."/>
            <person name="Yang X."/>
            <person name="Sun H."/>
            <person name="Li B."/>
            <person name="Zhang X.H."/>
        </authorList>
    </citation>
    <scope>NUCLEOTIDE SEQUENCE [LARGE SCALE GENOMIC DNA]</scope>
    <source>
        <strain evidence="2 3">P03D4</strain>
    </source>
</reference>
<organism evidence="2 3">
    <name type="scientific">Photobacterium alginatilyticum</name>
    <dbReference type="NCBI Taxonomy" id="1775171"/>
    <lineage>
        <taxon>Bacteria</taxon>
        <taxon>Pseudomonadati</taxon>
        <taxon>Pseudomonadota</taxon>
        <taxon>Gammaproteobacteria</taxon>
        <taxon>Vibrionales</taxon>
        <taxon>Vibrionaceae</taxon>
        <taxon>Photobacterium</taxon>
    </lineage>
</organism>
<dbReference type="Gene3D" id="3.40.190.80">
    <property type="match status" value="1"/>
</dbReference>
<dbReference type="PANTHER" id="PTHR20854">
    <property type="entry name" value="INOSITOL MONOPHOSPHATASE"/>
    <property type="match status" value="1"/>
</dbReference>
<evidence type="ECO:0000256" key="1">
    <source>
        <dbReference type="ARBA" id="ARBA00009759"/>
    </source>
</evidence>
<evidence type="ECO:0000313" key="3">
    <source>
        <dbReference type="Proteomes" id="UP000738517"/>
    </source>
</evidence>
<dbReference type="Proteomes" id="UP000738517">
    <property type="component" value="Unassembled WGS sequence"/>
</dbReference>
<accession>A0ABW9YJ75</accession>
<dbReference type="PANTHER" id="PTHR20854:SF4">
    <property type="entry name" value="INOSITOL-1-MONOPHOSPHATASE-RELATED"/>
    <property type="match status" value="1"/>
</dbReference>
<gene>
    <name evidence="2" type="ORF">EIZ48_12155</name>
</gene>
<dbReference type="PRINTS" id="PR00377">
    <property type="entry name" value="IMPHPHTASES"/>
</dbReference>